<comment type="similarity">
    <text evidence="3">Belongs to the CheB family.</text>
</comment>
<dbReference type="STRING" id="82374.NZ47_06595"/>
<feature type="modified residue" description="4-aspartylphosphate" evidence="3 5">
    <location>
        <position position="54"/>
    </location>
</feature>
<dbReference type="PROSITE" id="PS50122">
    <property type="entry name" value="CHEB"/>
    <property type="match status" value="1"/>
</dbReference>
<dbReference type="PANTHER" id="PTHR42872">
    <property type="entry name" value="PROTEIN-GLUTAMATE METHYLESTERASE/PROTEIN-GLUTAMINE GLUTAMINASE"/>
    <property type="match status" value="1"/>
</dbReference>
<comment type="domain">
    <text evidence="3">Contains a C-terminal catalytic domain, and an N-terminal region which modulates catalytic activity.</text>
</comment>
<keyword evidence="3 5" id="KW-0597">Phosphoprotein</keyword>
<dbReference type="Gene3D" id="3.40.50.180">
    <property type="entry name" value="Methylesterase CheB, C-terminal domain"/>
    <property type="match status" value="1"/>
</dbReference>
<dbReference type="RefSeq" id="WP_039208051.1">
    <property type="nucleotide sequence ID" value="NZ_JSCE01000133.1"/>
</dbReference>
<name>A0A0B2K1U0_9FIRM</name>
<dbReference type="InterPro" id="IPR001789">
    <property type="entry name" value="Sig_transdc_resp-reg_receiver"/>
</dbReference>
<protein>
    <recommendedName>
        <fullName evidence="3">Protein-glutamate methylesterase/protein-glutamine glutaminase</fullName>
        <ecNumber evidence="3">3.1.1.61</ecNumber>
        <ecNumber evidence="3">3.5.1.44</ecNumber>
    </recommendedName>
</protein>
<evidence type="ECO:0000313" key="8">
    <source>
        <dbReference type="EMBL" id="KHM52122.1"/>
    </source>
</evidence>
<dbReference type="CDD" id="cd17541">
    <property type="entry name" value="REC_CheB-like"/>
    <property type="match status" value="1"/>
</dbReference>
<dbReference type="AlphaFoldDB" id="A0A0B2K1U0"/>
<keyword evidence="3 4" id="KW-0145">Chemotaxis</keyword>
<dbReference type="GO" id="GO:0008984">
    <property type="term" value="F:protein-glutamate methylesterase activity"/>
    <property type="evidence" value="ECO:0007669"/>
    <property type="project" value="UniProtKB-UniRule"/>
</dbReference>
<feature type="domain" description="Response regulatory" evidence="6">
    <location>
        <begin position="3"/>
        <end position="120"/>
    </location>
</feature>
<dbReference type="InterPro" id="IPR035909">
    <property type="entry name" value="CheB_C"/>
</dbReference>
<evidence type="ECO:0000313" key="9">
    <source>
        <dbReference type="Proteomes" id="UP000030993"/>
    </source>
</evidence>
<keyword evidence="1 3" id="KW-0378">Hydrolase</keyword>
<dbReference type="eggNOG" id="COG2201">
    <property type="taxonomic scope" value="Bacteria"/>
</dbReference>
<dbReference type="InterPro" id="IPR011006">
    <property type="entry name" value="CheY-like_superfamily"/>
</dbReference>
<dbReference type="SUPFAM" id="SSF52738">
    <property type="entry name" value="Methylesterase CheB, C-terminal domain"/>
    <property type="match status" value="1"/>
</dbReference>
<comment type="PTM">
    <text evidence="3">Phosphorylated by CheA. Phosphorylation of the N-terminal regulatory domain activates the methylesterase activity.</text>
</comment>
<evidence type="ECO:0000259" key="7">
    <source>
        <dbReference type="PROSITE" id="PS50122"/>
    </source>
</evidence>
<dbReference type="Gene3D" id="3.40.50.2300">
    <property type="match status" value="1"/>
</dbReference>
<dbReference type="EC" id="3.5.1.44" evidence="3"/>
<dbReference type="EMBL" id="JSCE01000133">
    <property type="protein sequence ID" value="KHM52122.1"/>
    <property type="molecule type" value="Genomic_DNA"/>
</dbReference>
<dbReference type="Pfam" id="PF01339">
    <property type="entry name" value="CheB_methylest"/>
    <property type="match status" value="1"/>
</dbReference>
<accession>A0A0B2K1U0</accession>
<reference evidence="8 9" key="1">
    <citation type="journal article" date="2013" name="PLoS ONE">
        <title>Identification and characterization of three novel lipases belonging to families II and V from Anaerovibrio lipolyticus 5ST.</title>
        <authorList>
            <person name="Prive F."/>
            <person name="Kaderbhai N.N."/>
            <person name="Girdwood S."/>
            <person name="Worgan H.J."/>
            <person name="Pinloche E."/>
            <person name="Scollan N.D."/>
            <person name="Huws S.A."/>
            <person name="Newbold C.J."/>
        </authorList>
    </citation>
    <scope>NUCLEOTIDE SEQUENCE [LARGE SCALE GENOMIC DNA]</scope>
    <source>
        <strain evidence="8 9">5S</strain>
    </source>
</reference>
<keyword evidence="3" id="KW-0963">Cytoplasm</keyword>
<evidence type="ECO:0000256" key="2">
    <source>
        <dbReference type="ARBA" id="ARBA00048267"/>
    </source>
</evidence>
<dbReference type="NCBIfam" id="NF001965">
    <property type="entry name" value="PRK00742.1"/>
    <property type="match status" value="1"/>
</dbReference>
<dbReference type="CDD" id="cd16432">
    <property type="entry name" value="CheB_Rec"/>
    <property type="match status" value="1"/>
</dbReference>
<feature type="active site" evidence="3 4">
    <location>
        <position position="357"/>
    </location>
</feature>
<dbReference type="InterPro" id="IPR000673">
    <property type="entry name" value="Sig_transdc_resp-reg_Me-estase"/>
</dbReference>
<proteinExistence type="inferred from homology"/>
<evidence type="ECO:0000256" key="5">
    <source>
        <dbReference type="PROSITE-ProRule" id="PRU00169"/>
    </source>
</evidence>
<dbReference type="EC" id="3.1.1.61" evidence="3"/>
<evidence type="ECO:0000256" key="4">
    <source>
        <dbReference type="PROSITE-ProRule" id="PRU00050"/>
    </source>
</evidence>
<dbReference type="PROSITE" id="PS50110">
    <property type="entry name" value="RESPONSE_REGULATORY"/>
    <property type="match status" value="1"/>
</dbReference>
<evidence type="ECO:0000259" key="6">
    <source>
        <dbReference type="PROSITE" id="PS50110"/>
    </source>
</evidence>
<dbReference type="Pfam" id="PF00072">
    <property type="entry name" value="Response_reg"/>
    <property type="match status" value="1"/>
</dbReference>
<comment type="function">
    <text evidence="3">Involved in chemotaxis. Part of a chemotaxis signal transduction system that modulates chemotaxis in response to various stimuli. Catalyzes the demethylation of specific methylglutamate residues introduced into the chemoreceptors (methyl-accepting chemotaxis proteins or MCP) by CheR. Also mediates the irreversible deamidation of specific glutamine residues to glutamic acid.</text>
</comment>
<evidence type="ECO:0000256" key="3">
    <source>
        <dbReference type="HAMAP-Rule" id="MF_00099"/>
    </source>
</evidence>
<dbReference type="GO" id="GO:0000156">
    <property type="term" value="F:phosphorelay response regulator activity"/>
    <property type="evidence" value="ECO:0007669"/>
    <property type="project" value="InterPro"/>
</dbReference>
<dbReference type="InterPro" id="IPR008248">
    <property type="entry name" value="CheB-like"/>
</dbReference>
<comment type="subcellular location">
    <subcellularLocation>
        <location evidence="3">Cytoplasm</location>
    </subcellularLocation>
</comment>
<dbReference type="GO" id="GO:0006935">
    <property type="term" value="P:chemotaxis"/>
    <property type="evidence" value="ECO:0007669"/>
    <property type="project" value="UniProtKB-UniRule"/>
</dbReference>
<evidence type="ECO:0000256" key="1">
    <source>
        <dbReference type="ARBA" id="ARBA00022801"/>
    </source>
</evidence>
<comment type="catalytic activity">
    <reaction evidence="2 3">
        <text>[protein]-L-glutamate 5-O-methyl ester + H2O = L-glutamyl-[protein] + methanol + H(+)</text>
        <dbReference type="Rhea" id="RHEA:23236"/>
        <dbReference type="Rhea" id="RHEA-COMP:10208"/>
        <dbReference type="Rhea" id="RHEA-COMP:10311"/>
        <dbReference type="ChEBI" id="CHEBI:15377"/>
        <dbReference type="ChEBI" id="CHEBI:15378"/>
        <dbReference type="ChEBI" id="CHEBI:17790"/>
        <dbReference type="ChEBI" id="CHEBI:29973"/>
        <dbReference type="ChEBI" id="CHEBI:82795"/>
        <dbReference type="EC" id="3.1.1.61"/>
    </reaction>
</comment>
<comment type="caution">
    <text evidence="8">The sequence shown here is derived from an EMBL/GenBank/DDBJ whole genome shotgun (WGS) entry which is preliminary data.</text>
</comment>
<dbReference type="HAMAP" id="MF_00099">
    <property type="entry name" value="CheB_chemtxs"/>
    <property type="match status" value="1"/>
</dbReference>
<dbReference type="Proteomes" id="UP000030993">
    <property type="component" value="Unassembled WGS sequence"/>
</dbReference>
<keyword evidence="9" id="KW-1185">Reference proteome</keyword>
<gene>
    <name evidence="3" type="primary">cheB</name>
    <name evidence="8" type="ORF">NZ47_06595</name>
</gene>
<dbReference type="PANTHER" id="PTHR42872:SF3">
    <property type="entry name" value="PROTEIN-GLUTAMATE METHYLESTERASE_PROTEIN-GLUTAMINE GLUTAMINASE 1"/>
    <property type="match status" value="1"/>
</dbReference>
<organism evidence="8 9">
    <name type="scientific">Anaerovibrio lipolyticus</name>
    <dbReference type="NCBI Taxonomy" id="82374"/>
    <lineage>
        <taxon>Bacteria</taxon>
        <taxon>Bacillati</taxon>
        <taxon>Bacillota</taxon>
        <taxon>Negativicutes</taxon>
        <taxon>Selenomonadales</taxon>
        <taxon>Selenomonadaceae</taxon>
        <taxon>Anaerovibrio</taxon>
    </lineage>
</organism>
<feature type="active site" evidence="3 4">
    <location>
        <position position="262"/>
    </location>
</feature>
<dbReference type="GO" id="GO:0005737">
    <property type="term" value="C:cytoplasm"/>
    <property type="evidence" value="ECO:0007669"/>
    <property type="project" value="UniProtKB-SubCell"/>
</dbReference>
<dbReference type="GO" id="GO:0050568">
    <property type="term" value="F:protein-glutamine glutaminase activity"/>
    <property type="evidence" value="ECO:0007669"/>
    <property type="project" value="UniProtKB-UniRule"/>
</dbReference>
<comment type="catalytic activity">
    <reaction evidence="3">
        <text>L-glutaminyl-[protein] + H2O = L-glutamyl-[protein] + NH4(+)</text>
        <dbReference type="Rhea" id="RHEA:16441"/>
        <dbReference type="Rhea" id="RHEA-COMP:10207"/>
        <dbReference type="Rhea" id="RHEA-COMP:10208"/>
        <dbReference type="ChEBI" id="CHEBI:15377"/>
        <dbReference type="ChEBI" id="CHEBI:28938"/>
        <dbReference type="ChEBI" id="CHEBI:29973"/>
        <dbReference type="ChEBI" id="CHEBI:30011"/>
        <dbReference type="EC" id="3.5.1.44"/>
    </reaction>
</comment>
<dbReference type="SMART" id="SM00448">
    <property type="entry name" value="REC"/>
    <property type="match status" value="1"/>
</dbReference>
<feature type="active site" evidence="3 4">
    <location>
        <position position="235"/>
    </location>
</feature>
<dbReference type="SUPFAM" id="SSF52172">
    <property type="entry name" value="CheY-like"/>
    <property type="match status" value="1"/>
</dbReference>
<feature type="domain" description="CheB-type methylesterase" evidence="7">
    <location>
        <begin position="223"/>
        <end position="414"/>
    </location>
</feature>
<sequence>MIRVLIADDSSFMRNVLSDLFASAPDFEVVGTAPDGSEAVKLVSRLKPDLVTMDVNMPIMNGLQALEVIMESCPTPVVMLSSLTKKDADETIRALQLGAVDFITKAGGSVSRIDTIKDEILEKSRNAATAKVKKIINNDNILGKKQEAANLKRINILERKGATVPNRGITPTSIVASRLKPTAHVTATSRTSSILKQHSSVTEKLAKRENPYLKMRSAHSSGSSGGNKLIALGTSTGGPKALQYVVPKLPADMPCGMVIVQHMPAGFTKSLAERLDDISQVKVKEAEDMEPILPGCVYIAPGDYHMEITGSGSQRVISLNQKPPLAAHRPAVDIMFDSVAQYGGDVVSVILTGMGCDGTAGMKKIKEAGGYIIAESQETCVVYGMPKAVVDAGISDEVLPVQNIAEAIMNAVRK</sequence>